<proteinExistence type="predicted"/>
<evidence type="ECO:0000313" key="2">
    <source>
        <dbReference type="Proteomes" id="UP000095280"/>
    </source>
</evidence>
<dbReference type="WBParaSite" id="maker-unitig_26439-snap-gene-0.2-mRNA-1">
    <property type="protein sequence ID" value="maker-unitig_26439-snap-gene-0.2-mRNA-1"/>
    <property type="gene ID" value="maker-unitig_26439-snap-gene-0.2"/>
</dbReference>
<name>A0A1I8FA24_9PLAT</name>
<organism evidence="2 3">
    <name type="scientific">Macrostomum lignano</name>
    <dbReference type="NCBI Taxonomy" id="282301"/>
    <lineage>
        <taxon>Eukaryota</taxon>
        <taxon>Metazoa</taxon>
        <taxon>Spiralia</taxon>
        <taxon>Lophotrochozoa</taxon>
        <taxon>Platyhelminthes</taxon>
        <taxon>Rhabditophora</taxon>
        <taxon>Macrostomorpha</taxon>
        <taxon>Macrostomida</taxon>
        <taxon>Macrostomidae</taxon>
        <taxon>Macrostomum</taxon>
    </lineage>
</organism>
<reference evidence="3" key="1">
    <citation type="submission" date="2016-11" db="UniProtKB">
        <authorList>
            <consortium name="WormBaseParasite"/>
        </authorList>
    </citation>
    <scope>IDENTIFICATION</scope>
</reference>
<sequence>SKLHVSLGHETAMAQLTAAVPGAAAPTSAGRASSANTWTRPACGTARLACTPCWSPASATVIVSKLDVDINQNVCRIAMHGRRWSCSTSADYRTGSAAPKLVRSLPAKVSARPAGPGQQGRIERLIRAERQVHSPHVGALSDEFCQRYGGGKRAKKRRQRRRTGASEPVASSTDGLLDYESALFLDLFHQDGLASSRRPLPAPAGRPAHPPLLRPGPPWWLVVNARPDEAAFYAEYVERAC</sequence>
<dbReference type="AlphaFoldDB" id="A0A1I8FA24"/>
<feature type="region of interest" description="Disordered" evidence="1">
    <location>
        <begin position="150"/>
        <end position="172"/>
    </location>
</feature>
<feature type="compositionally biased region" description="Basic residues" evidence="1">
    <location>
        <begin position="150"/>
        <end position="163"/>
    </location>
</feature>
<evidence type="ECO:0000313" key="3">
    <source>
        <dbReference type="WBParaSite" id="maker-unitig_26439-snap-gene-0.2-mRNA-1"/>
    </source>
</evidence>
<dbReference type="Proteomes" id="UP000095280">
    <property type="component" value="Unplaced"/>
</dbReference>
<keyword evidence="2" id="KW-1185">Reference proteome</keyword>
<protein>
    <submittedName>
        <fullName evidence="3">VPS13 domain-containing protein</fullName>
    </submittedName>
</protein>
<accession>A0A1I8FA24</accession>
<evidence type="ECO:0000256" key="1">
    <source>
        <dbReference type="SAM" id="MobiDB-lite"/>
    </source>
</evidence>